<organism evidence="10 11">
    <name type="scientific">Actinoplanes regularis</name>
    <dbReference type="NCBI Taxonomy" id="52697"/>
    <lineage>
        <taxon>Bacteria</taxon>
        <taxon>Bacillati</taxon>
        <taxon>Actinomycetota</taxon>
        <taxon>Actinomycetes</taxon>
        <taxon>Micromonosporales</taxon>
        <taxon>Micromonosporaceae</taxon>
        <taxon>Actinoplanes</taxon>
    </lineage>
</organism>
<evidence type="ECO:0000256" key="8">
    <source>
        <dbReference type="SAM" id="Phobius"/>
    </source>
</evidence>
<dbReference type="InterPro" id="IPR000731">
    <property type="entry name" value="SSD"/>
</dbReference>
<evidence type="ECO:0000256" key="3">
    <source>
        <dbReference type="ARBA" id="ARBA00022475"/>
    </source>
</evidence>
<feature type="transmembrane region" description="Helical" evidence="8">
    <location>
        <begin position="364"/>
        <end position="382"/>
    </location>
</feature>
<dbReference type="PANTHER" id="PTHR33406">
    <property type="entry name" value="MEMBRANE PROTEIN MJ1562-RELATED"/>
    <property type="match status" value="1"/>
</dbReference>
<feature type="region of interest" description="Disordered" evidence="7">
    <location>
        <begin position="1233"/>
        <end position="1603"/>
    </location>
</feature>
<feature type="transmembrane region" description="Helical" evidence="8">
    <location>
        <begin position="12"/>
        <end position="35"/>
    </location>
</feature>
<dbReference type="PROSITE" id="PS50156">
    <property type="entry name" value="SSD"/>
    <property type="match status" value="1"/>
</dbReference>
<dbReference type="Pfam" id="PF03176">
    <property type="entry name" value="MMPL"/>
    <property type="match status" value="2"/>
</dbReference>
<feature type="compositionally biased region" description="Basic and acidic residues" evidence="7">
    <location>
        <begin position="1004"/>
        <end position="1019"/>
    </location>
</feature>
<keyword evidence="4 8" id="KW-0812">Transmembrane</keyword>
<feature type="compositionally biased region" description="Polar residues" evidence="7">
    <location>
        <begin position="1446"/>
        <end position="1478"/>
    </location>
</feature>
<feature type="compositionally biased region" description="Low complexity" evidence="7">
    <location>
        <begin position="1400"/>
        <end position="1409"/>
    </location>
</feature>
<feature type="compositionally biased region" description="Low complexity" evidence="7">
    <location>
        <begin position="1104"/>
        <end position="1178"/>
    </location>
</feature>
<feature type="compositionally biased region" description="Polar residues" evidence="7">
    <location>
        <begin position="1592"/>
        <end position="1603"/>
    </location>
</feature>
<feature type="transmembrane region" description="Helical" evidence="8">
    <location>
        <begin position="185"/>
        <end position="218"/>
    </location>
</feature>
<evidence type="ECO:0000259" key="9">
    <source>
        <dbReference type="PROSITE" id="PS50156"/>
    </source>
</evidence>
<dbReference type="PANTHER" id="PTHR33406:SF11">
    <property type="entry name" value="MEMBRANE PROTEIN SCO6666-RELATED"/>
    <property type="match status" value="1"/>
</dbReference>
<keyword evidence="3" id="KW-1003">Cell membrane</keyword>
<protein>
    <submittedName>
        <fullName evidence="10">Putative drug exporter of the RND superfamily</fullName>
    </submittedName>
</protein>
<evidence type="ECO:0000256" key="4">
    <source>
        <dbReference type="ARBA" id="ARBA00022692"/>
    </source>
</evidence>
<evidence type="ECO:0000313" key="11">
    <source>
        <dbReference type="Proteomes" id="UP000198415"/>
    </source>
</evidence>
<evidence type="ECO:0000256" key="7">
    <source>
        <dbReference type="SAM" id="MobiDB-lite"/>
    </source>
</evidence>
<feature type="compositionally biased region" description="Acidic residues" evidence="7">
    <location>
        <begin position="814"/>
        <end position="825"/>
    </location>
</feature>
<evidence type="ECO:0000256" key="2">
    <source>
        <dbReference type="ARBA" id="ARBA00010157"/>
    </source>
</evidence>
<feature type="region of interest" description="Disordered" evidence="7">
    <location>
        <begin position="768"/>
        <end position="1215"/>
    </location>
</feature>
<feature type="compositionally biased region" description="Polar residues" evidence="7">
    <location>
        <begin position="1289"/>
        <end position="1298"/>
    </location>
</feature>
<proteinExistence type="inferred from homology"/>
<keyword evidence="5 8" id="KW-1133">Transmembrane helix</keyword>
<feature type="transmembrane region" description="Helical" evidence="8">
    <location>
        <begin position="230"/>
        <end position="249"/>
    </location>
</feature>
<name>A0A239AFF9_9ACTN</name>
<feature type="region of interest" description="Disordered" evidence="7">
    <location>
        <begin position="696"/>
        <end position="720"/>
    </location>
</feature>
<feature type="compositionally biased region" description="Low complexity" evidence="7">
    <location>
        <begin position="968"/>
        <end position="981"/>
    </location>
</feature>
<feature type="transmembrane region" description="Helical" evidence="8">
    <location>
        <begin position="306"/>
        <end position="330"/>
    </location>
</feature>
<dbReference type="InterPro" id="IPR004869">
    <property type="entry name" value="MMPL_dom"/>
</dbReference>
<dbReference type="InterPro" id="IPR050545">
    <property type="entry name" value="Mycobact_MmpL"/>
</dbReference>
<feature type="transmembrane region" description="Helical" evidence="8">
    <location>
        <begin position="578"/>
        <end position="598"/>
    </location>
</feature>
<feature type="transmembrane region" description="Helical" evidence="8">
    <location>
        <begin position="540"/>
        <end position="558"/>
    </location>
</feature>
<evidence type="ECO:0000256" key="5">
    <source>
        <dbReference type="ARBA" id="ARBA00022989"/>
    </source>
</evidence>
<dbReference type="GO" id="GO:0005886">
    <property type="term" value="C:plasma membrane"/>
    <property type="evidence" value="ECO:0007669"/>
    <property type="project" value="UniProtKB-SubCell"/>
</dbReference>
<reference evidence="10 11" key="1">
    <citation type="submission" date="2017-06" db="EMBL/GenBank/DDBJ databases">
        <authorList>
            <person name="Kim H.J."/>
            <person name="Triplett B.A."/>
        </authorList>
    </citation>
    <scope>NUCLEOTIDE SEQUENCE [LARGE SCALE GENOMIC DNA]</scope>
    <source>
        <strain evidence="10 11">DSM 43151</strain>
    </source>
</reference>
<feature type="compositionally biased region" description="Basic and acidic residues" evidence="7">
    <location>
        <begin position="1051"/>
        <end position="1061"/>
    </location>
</feature>
<dbReference type="Gene3D" id="1.20.1640.10">
    <property type="entry name" value="Multidrug efflux transporter AcrB transmembrane domain"/>
    <property type="match status" value="2"/>
</dbReference>
<feature type="transmembrane region" description="Helical" evidence="8">
    <location>
        <begin position="279"/>
        <end position="300"/>
    </location>
</feature>
<feature type="compositionally biased region" description="Low complexity" evidence="7">
    <location>
        <begin position="772"/>
        <end position="788"/>
    </location>
</feature>
<accession>A0A239AFF9</accession>
<comment type="similarity">
    <text evidence="2">Belongs to the resistance-nodulation-cell division (RND) (TC 2.A.6) family. MmpL subfamily.</text>
</comment>
<feature type="transmembrane region" description="Helical" evidence="8">
    <location>
        <begin position="513"/>
        <end position="535"/>
    </location>
</feature>
<feature type="compositionally biased region" description="Low complexity" evidence="7">
    <location>
        <begin position="826"/>
        <end position="847"/>
    </location>
</feature>
<dbReference type="SUPFAM" id="SSF82866">
    <property type="entry name" value="Multidrug efflux transporter AcrB transmembrane domain"/>
    <property type="match status" value="2"/>
</dbReference>
<comment type="subcellular location">
    <subcellularLocation>
        <location evidence="1">Cell membrane</location>
        <topology evidence="1">Multi-pass membrane protein</topology>
    </subcellularLocation>
</comment>
<dbReference type="Proteomes" id="UP000198415">
    <property type="component" value="Unassembled WGS sequence"/>
</dbReference>
<evidence type="ECO:0000256" key="1">
    <source>
        <dbReference type="ARBA" id="ARBA00004651"/>
    </source>
</evidence>
<feature type="compositionally biased region" description="Polar residues" evidence="7">
    <location>
        <begin position="790"/>
        <end position="799"/>
    </location>
</feature>
<dbReference type="EMBL" id="FZNR01000007">
    <property type="protein sequence ID" value="SNR93748.1"/>
    <property type="molecule type" value="Genomic_DNA"/>
</dbReference>
<feature type="compositionally biased region" description="Low complexity" evidence="7">
    <location>
        <begin position="1062"/>
        <end position="1082"/>
    </location>
</feature>
<feature type="compositionally biased region" description="Low complexity" evidence="7">
    <location>
        <begin position="800"/>
        <end position="813"/>
    </location>
</feature>
<evidence type="ECO:0000256" key="6">
    <source>
        <dbReference type="ARBA" id="ARBA00023136"/>
    </source>
</evidence>
<dbReference type="RefSeq" id="WP_275407873.1">
    <property type="nucleotide sequence ID" value="NZ_BOMU01000043.1"/>
</dbReference>
<keyword evidence="6 8" id="KW-0472">Membrane</keyword>
<feature type="compositionally biased region" description="Polar residues" evidence="7">
    <location>
        <begin position="1327"/>
        <end position="1337"/>
    </location>
</feature>
<feature type="transmembrane region" description="Helical" evidence="8">
    <location>
        <begin position="630"/>
        <end position="659"/>
    </location>
</feature>
<feature type="compositionally biased region" description="Acidic residues" evidence="7">
    <location>
        <begin position="1179"/>
        <end position="1197"/>
    </location>
</feature>
<sequence>MFAGWGSRVARFRWPVLIVTLVAVLGAGVWGMGVFGQLTEGGYGDPASESARAADAVAEAVGGQGADVIAIYTPASGGTINDAALTGQIRERLAALPATAVTATTSYWDKKNPAYAAKDKSSAVAIITLAGTDDAAKLEAYGEIEDRFAVDGATVQLAGGAPLAHTSNQRSTDDLASAELISMPIVLVLLLLIFGSLVAASLPVLVGGCAVLGSLGVLHAVALGHDVNSFAVNVASLLGLGMAIDYGLFMVGRFREEQAAGHDPAEAVRRTVGTAGRTVLFSATLLMTALAGLLLFPQGFLKSLAYGGLAAVFLAMLLSLTLLPAILAILGPRVDKLPIRLPFGGRAREGGGWRRLSGFVLRRPVVVAIPILAGLIVLALPIKDVGFGQNDERVLPAGDPSRVAVETLKTSYPQFSSDGVQVVVRGPAAGAKAFAAEIAKIPGVAAVTPAGAGANVTVLNAALTSTDSFSPAARQVVDDLRTSEPPAGTEVLVGGVTARNVDSLDAIADRLPLMIGLLTGATLLLMFLAFGSVLLPIKAVLMSGLSLSATFGLLVWLFQQGHGAGLLHVTPAPLEAGIVVLMAAVVFGLSTDYEVFLLSRMVEARVKGATTAEAVTTGLTRTGRVISAAALLLIVVTGAFALSTVTTMRFVGVGMIIALVLDATVVRMLLVPAVLALLGDAAWWAPGPLRRLQEKAGLAEHAGEESVSGTTAGEQPSETTAGAGTEILDHAAAAAHLSVDGSDDATAILPVVKDDDDSLVTTPEETAIIALEPESSDSPASAESPDPESTTDSGPADSNTTEADPADTATAETDPADTDTTETDLADTGTTETDPADTATAETDPADSGTAETDPPDTGTAETDPPDTGTDSTETDLADTGTAETDLADTGTAETDLADTNPADSIPDSADTIDTAGSSVGAAAIADPGESSDGEEIVSGQTSSTGVGTDVTELLPVISSDQTETDTEAPAGTSSAAPTTADEPKIEVAPAPEAETVTAGLPEPEAHARPSSIPDHEAPEADEVQSKATPDVAAHPISELPEHVVATPEAAPEHSPAKPETTEPTPAEPEAAEPAPEPATAESDVVEPTLAKPEVDEPTASPQVVEPVAEPATAEPEAAKPAAEPEVVKPTAELAAAEPEAAAPATAEPDVVEPATKPATAEPEAAAPATEPDVAEPAAEPDVDEPTLAEPDVDEPTGAEPDVVEHATAMAGSPVGVIPAAVADSFTWMSDPRIAGIVGGPGTPTTTADSDFTWLTGLADPTPAPSTPEPAVTMSPEPASAKEPLSASDPVSATTPTPANEPASAPTQVSANEPASAPTPTPGNEPASATTPTSVNEPISAMGPVSTKEPSGRRPQTLDDWLGGRSTERDHPQPLEVPAARSSRPATLGDFPKPPRRSRPAPAEEPAIPTQATGSIHKPKESAQPLLGDTPQRPKPLDDLSPASPVPTNSVPTNSVPTSAVPRNSVPTNSIPTSSVPTDSVPTNSVPTNSVPTNSVPTNSVPTSSVPTDSVPTNSVSTNSVPTGSAPTSSVPVSSVPARRPQTLDEWLHGNPTQPRPQSLDDMLGGKSPAPDRRPVTLADHTPNPSRPHRSNGGSSQEDPATT</sequence>
<feature type="domain" description="SSD" evidence="9">
    <location>
        <begin position="210"/>
        <end position="329"/>
    </location>
</feature>
<gene>
    <name evidence="10" type="ORF">SAMN06264365_107269</name>
</gene>
<evidence type="ECO:0000313" key="10">
    <source>
        <dbReference type="EMBL" id="SNR93748.1"/>
    </source>
</evidence>
<keyword evidence="11" id="KW-1185">Reference proteome</keyword>
<feature type="compositionally biased region" description="Polar residues" evidence="7">
    <location>
        <begin position="707"/>
        <end position="720"/>
    </location>
</feature>
<feature type="compositionally biased region" description="Low complexity" evidence="7">
    <location>
        <begin position="1480"/>
        <end position="1538"/>
    </location>
</feature>